<dbReference type="Pfam" id="PF00702">
    <property type="entry name" value="Hydrolase"/>
    <property type="match status" value="1"/>
</dbReference>
<proteinExistence type="predicted"/>
<dbReference type="CDD" id="cd01627">
    <property type="entry name" value="HAD_TPP"/>
    <property type="match status" value="1"/>
</dbReference>
<sequence length="1326" mass="145601">MSDNAARAATIDPRYHDAVIFDMDGVVTDTAALHAAAWTELFDAFLADRAARSGEDHSPFTPFDYKRYVDGKPRLSGLADFLASRGIALQHGSQDDRFEDGTVQGLANRKNELFHLRIAQGVPRFQSTIDLIEKLMRTGIKTAVFTASRNGAEVLAAAGVADMFDAVVDGMVAQECGLAGKPDPAVLLEAVHRIGTRATRAVVIEDSEAGVAAGRSGGFALVIGVERVGDTGRLQDCGADATVTDLSDIAVCETFAHVADIPPALTDHSELAPGLRVARPAVFLDFDGTLSDIVNDPDSATLVEGCAIELARLAGLCPVAVISGRDLADIRARVGIPGLWYAGSHGFELIGPGGEYYENEGALAAIPDLVRAVSRLRSTLASVPGVLLEHKRFAVSIHYRNVASSSVDSVVQTVASIAAETGLRLTTGRKVLELRPNVDWGKGRALRWVLADIVGTSSRTPLYVGDDLTDEDAFDAVAGTGVGIVVRDPDVAERRSAAKLAVDGPSEVCKVLRKLADRLQRATAACPADTWSITYDGYDPADEKLREALCTTGNGVIATRGCAPEARAGELHYPGTYAAGVYNRLVDRIAGNLIENESIVNLPNWLPVTFRTDGPQGAWFDLDRADLLDYCQHLDLRRSILHRRFRFRDPLGQTTAVDQRRFVAMHNPHACALETTITAENWSGTIEFRSLINGAVQNTLVDRYRELSSEHLDQVQTKALSEQAVLLAVATNQSRIPVAVAARNSLWRAANSGTSVRGRYRLIEQSKAIGHEIVVDIEVGQSVTLEKMVALFTGRDRAISEPSDEATRLLQRLGRFGELLDGHVVAWKHIWAHTDIVLEGHDETQRIVRLHLLHLMQTVSRNTSDVDAGIPARGLHGEAYRGHVFWDELFVLPVLNLRMPALSESLLRYRFRRLPEARRLACEAGYRGAMFPWQSGSDGREESQQVHLNPQSGRWMPDASAREHHVGAAIAYNVWQFYQVTGDLDFLSDAGAEMLVEIARFYVSLASFDEPKGRYVIRGVIGPDEFHSGYPDRPYDGVDNNAYTNVMSVWVILRALDALELIPSVTRSELLESLGVGADEMTRWEAVSREMFVPFHDGVISQFEGYDGLVELDWDRYRERYGNVGRLDRILEAEGDDVTRYKVSKQADVKMLFYLLSSDELRELFGRLGYAFEPEMIPRTIDYYMTRTSHGSTLSAVVQSWVLARANRSQALEFLHRVLESDVADVQGGTTAEGIHLAAMAGSTDLLQRCFSGLETRGERLVLCPSWPSELGALEFSIYYRGHRLLLRIVGKEVTITAAEGSQRPIDIECRGHVASLRPGHTVHLT</sequence>
<dbReference type="FunFam" id="1.50.10.10:FF:000053">
    <property type="entry name" value="Putative glycosyl hydrolase"/>
    <property type="match status" value="1"/>
</dbReference>
<dbReference type="InterPro" id="IPR023198">
    <property type="entry name" value="PGP-like_dom2"/>
</dbReference>
<dbReference type="Gene3D" id="2.60.420.10">
    <property type="entry name" value="Maltose phosphorylase, domain 3"/>
    <property type="match status" value="1"/>
</dbReference>
<dbReference type="GO" id="GO:0004805">
    <property type="term" value="F:trehalose-phosphatase activity"/>
    <property type="evidence" value="ECO:0007669"/>
    <property type="project" value="UniProtKB-EC"/>
</dbReference>
<dbReference type="Pfam" id="PF03632">
    <property type="entry name" value="Glyco_hydro_65m"/>
    <property type="match status" value="1"/>
</dbReference>
<dbReference type="InterPro" id="IPR023214">
    <property type="entry name" value="HAD_sf"/>
</dbReference>
<dbReference type="SUPFAM" id="SSF74650">
    <property type="entry name" value="Galactose mutarotase-like"/>
    <property type="match status" value="1"/>
</dbReference>
<dbReference type="SUPFAM" id="SSF48208">
    <property type="entry name" value="Six-hairpin glycosidases"/>
    <property type="match status" value="1"/>
</dbReference>
<dbReference type="InterPro" id="IPR005196">
    <property type="entry name" value="Glyco_hydro_65_N"/>
</dbReference>
<dbReference type="InterPro" id="IPR008928">
    <property type="entry name" value="6-hairpin_glycosidase_sf"/>
</dbReference>
<keyword evidence="1" id="KW-0326">Glycosidase</keyword>
<dbReference type="InterPro" id="IPR006439">
    <property type="entry name" value="HAD-SF_hydro_IA"/>
</dbReference>
<evidence type="ECO:0000259" key="2">
    <source>
        <dbReference type="Pfam" id="PF03632"/>
    </source>
</evidence>
<dbReference type="PANTHER" id="PTHR11051">
    <property type="entry name" value="GLYCOSYL HYDROLASE-RELATED"/>
    <property type="match status" value="1"/>
</dbReference>
<dbReference type="GO" id="GO:0004553">
    <property type="term" value="F:hydrolase activity, hydrolyzing O-glycosyl compounds"/>
    <property type="evidence" value="ECO:0007669"/>
    <property type="project" value="TreeGrafter"/>
</dbReference>
<dbReference type="Gene3D" id="3.40.50.1000">
    <property type="entry name" value="HAD superfamily/HAD-like"/>
    <property type="match status" value="2"/>
</dbReference>
<dbReference type="GO" id="GO:0005992">
    <property type="term" value="P:trehalose biosynthetic process"/>
    <property type="evidence" value="ECO:0007669"/>
    <property type="project" value="InterPro"/>
</dbReference>
<feature type="domain" description="Glycoside hydrolase family 65 N-terminal" evidence="4">
    <location>
        <begin position="534"/>
        <end position="795"/>
    </location>
</feature>
<protein>
    <submittedName>
        <fullName evidence="5">Trehalose-phosphatase</fullName>
        <ecNumber evidence="5">3.1.3.12</ecNumber>
    </submittedName>
</protein>
<dbReference type="SFLD" id="SFLDG01129">
    <property type="entry name" value="C1.5:_HAD__Beta-PGM__Phosphata"/>
    <property type="match status" value="1"/>
</dbReference>
<evidence type="ECO:0000313" key="5">
    <source>
        <dbReference type="EMBL" id="MBJ8341313.1"/>
    </source>
</evidence>
<gene>
    <name evidence="5" type="primary">otsB</name>
    <name evidence="5" type="ORF">JGU71_20725</name>
</gene>
<dbReference type="Gene3D" id="2.70.98.40">
    <property type="entry name" value="Glycoside hydrolase, family 65, N-terminal domain"/>
    <property type="match status" value="1"/>
</dbReference>
<reference evidence="5" key="1">
    <citation type="submission" date="2020-12" db="EMBL/GenBank/DDBJ databases">
        <title>Antrihabitans popcorni sp. nov. and Antrihabitans auranticaus sp. nov., isolated from a larva cave.</title>
        <authorList>
            <person name="Lee S.D."/>
            <person name="Kim I.S."/>
        </authorList>
    </citation>
    <scope>NUCLEOTIDE SEQUENCE</scope>
    <source>
        <strain evidence="5">YC3-6</strain>
    </source>
</reference>
<dbReference type="SFLD" id="SFLDS00003">
    <property type="entry name" value="Haloacid_Dehalogenase"/>
    <property type="match status" value="1"/>
</dbReference>
<feature type="domain" description="Glycoside hydrolase family 65 central catalytic" evidence="2">
    <location>
        <begin position="849"/>
        <end position="1243"/>
    </location>
</feature>
<dbReference type="Pfam" id="PF03636">
    <property type="entry name" value="Glyco_hydro_65N"/>
    <property type="match status" value="1"/>
</dbReference>
<dbReference type="InterPro" id="IPR005194">
    <property type="entry name" value="Glyco_hydro_65_C"/>
</dbReference>
<dbReference type="InterPro" id="IPR037018">
    <property type="entry name" value="GH65_N"/>
</dbReference>
<dbReference type="EMBL" id="JAEMNV010000007">
    <property type="protein sequence ID" value="MBJ8341313.1"/>
    <property type="molecule type" value="Genomic_DNA"/>
</dbReference>
<organism evidence="5 6">
    <name type="scientific">Antrihabitans stalagmiti</name>
    <dbReference type="NCBI Taxonomy" id="2799499"/>
    <lineage>
        <taxon>Bacteria</taxon>
        <taxon>Bacillati</taxon>
        <taxon>Actinomycetota</taxon>
        <taxon>Actinomycetes</taxon>
        <taxon>Mycobacteriales</taxon>
        <taxon>Nocardiaceae</taxon>
        <taxon>Antrihabitans</taxon>
    </lineage>
</organism>
<dbReference type="InterPro" id="IPR005195">
    <property type="entry name" value="Glyco_hydro_65_M"/>
</dbReference>
<evidence type="ECO:0000259" key="4">
    <source>
        <dbReference type="Pfam" id="PF03636"/>
    </source>
</evidence>
<dbReference type="NCBIfam" id="TIGR01509">
    <property type="entry name" value="HAD-SF-IA-v3"/>
    <property type="match status" value="1"/>
</dbReference>
<name>A0A934U5W7_9NOCA</name>
<comment type="caution">
    <text evidence="5">The sequence shown here is derived from an EMBL/GenBank/DDBJ whole genome shotgun (WGS) entry which is preliminary data.</text>
</comment>
<dbReference type="Gene3D" id="1.10.150.240">
    <property type="entry name" value="Putative phosphatase, domain 2"/>
    <property type="match status" value="1"/>
</dbReference>
<dbReference type="PANTHER" id="PTHR11051:SF8">
    <property type="entry name" value="PROTEIN-GLUCOSYLGALACTOSYLHYDROXYLYSINE GLUCOSIDASE"/>
    <property type="match status" value="1"/>
</dbReference>
<keyword evidence="6" id="KW-1185">Reference proteome</keyword>
<dbReference type="Pfam" id="PF02358">
    <property type="entry name" value="Trehalose_PPase"/>
    <property type="match status" value="1"/>
</dbReference>
<dbReference type="InterPro" id="IPR036412">
    <property type="entry name" value="HAD-like_sf"/>
</dbReference>
<evidence type="ECO:0000259" key="3">
    <source>
        <dbReference type="Pfam" id="PF03633"/>
    </source>
</evidence>
<dbReference type="InterPro" id="IPR012341">
    <property type="entry name" value="6hp_glycosidase-like_sf"/>
</dbReference>
<dbReference type="Gene3D" id="1.50.10.10">
    <property type="match status" value="1"/>
</dbReference>
<dbReference type="NCBIfam" id="TIGR00685">
    <property type="entry name" value="T6PP"/>
    <property type="match status" value="1"/>
</dbReference>
<keyword evidence="5" id="KW-0378">Hydrolase</keyword>
<dbReference type="Pfam" id="PF03633">
    <property type="entry name" value="Glyco_hydro_65C"/>
    <property type="match status" value="1"/>
</dbReference>
<dbReference type="InterPro" id="IPR003337">
    <property type="entry name" value="Trehalose_PPase"/>
</dbReference>
<dbReference type="SUPFAM" id="SSF56784">
    <property type="entry name" value="HAD-like"/>
    <property type="match status" value="2"/>
</dbReference>
<dbReference type="Gene3D" id="3.30.70.1020">
    <property type="entry name" value="Trehalose-6-phosphate phosphatase related protein, domain 2"/>
    <property type="match status" value="1"/>
</dbReference>
<dbReference type="InterPro" id="IPR006379">
    <property type="entry name" value="HAD-SF_hydro_IIB"/>
</dbReference>
<accession>A0A934U5W7</accession>
<dbReference type="Proteomes" id="UP000655868">
    <property type="component" value="Unassembled WGS sequence"/>
</dbReference>
<dbReference type="InterPro" id="IPR011013">
    <property type="entry name" value="Gal_mutarotase_sf_dom"/>
</dbReference>
<evidence type="ECO:0000313" key="6">
    <source>
        <dbReference type="Proteomes" id="UP000655868"/>
    </source>
</evidence>
<dbReference type="EC" id="3.1.3.12" evidence="5"/>
<dbReference type="GO" id="GO:0030246">
    <property type="term" value="F:carbohydrate binding"/>
    <property type="evidence" value="ECO:0007669"/>
    <property type="project" value="InterPro"/>
</dbReference>
<evidence type="ECO:0000256" key="1">
    <source>
        <dbReference type="ARBA" id="ARBA00023295"/>
    </source>
</evidence>
<feature type="domain" description="Glycoside hydrolase family 65 C-terminal" evidence="3">
    <location>
        <begin position="1254"/>
        <end position="1315"/>
    </location>
</feature>
<dbReference type="NCBIfam" id="TIGR01484">
    <property type="entry name" value="HAD-SF-IIB"/>
    <property type="match status" value="1"/>
</dbReference>
<dbReference type="GO" id="GO:0016757">
    <property type="term" value="F:glycosyltransferase activity"/>
    <property type="evidence" value="ECO:0007669"/>
    <property type="project" value="UniProtKB-ARBA"/>
</dbReference>